<feature type="domain" description="Tc1-like transposase DDE" evidence="2">
    <location>
        <begin position="10"/>
        <end position="58"/>
    </location>
</feature>
<sequence>MGPNALLQDDNARPHRAGIIADHLQHAGVERMEWPSKSPDLNPIEHLWDQLGRAVRARVTERTTLADLGRLLVEEWDATVSHCATGDEYEEEVPCCSESAWLGHPTERKVAHTYLRPRLQEAVHCPDHRLGEFQEAVASVSAAAAAALACRSEEVKTNQAEITAGNPNRPPVEKPSWKRSTKRQHLTSKCI</sequence>
<dbReference type="GO" id="GO:0003676">
    <property type="term" value="F:nucleic acid binding"/>
    <property type="evidence" value="ECO:0007669"/>
    <property type="project" value="InterPro"/>
</dbReference>
<dbReference type="Pfam" id="PF13358">
    <property type="entry name" value="DDE_3"/>
    <property type="match status" value="1"/>
</dbReference>
<dbReference type="AlphaFoldDB" id="A0A8J9ZGV5"/>
<feature type="region of interest" description="Disordered" evidence="1">
    <location>
        <begin position="158"/>
        <end position="191"/>
    </location>
</feature>
<evidence type="ECO:0000313" key="3">
    <source>
        <dbReference type="EMBL" id="CAH1253196.1"/>
    </source>
</evidence>
<protein>
    <submittedName>
        <fullName evidence="3">Hypp1108 protein</fullName>
    </submittedName>
</protein>
<dbReference type="EMBL" id="OV696687">
    <property type="protein sequence ID" value="CAH1253196.1"/>
    <property type="molecule type" value="Genomic_DNA"/>
</dbReference>
<reference evidence="3" key="1">
    <citation type="submission" date="2022-01" db="EMBL/GenBank/DDBJ databases">
        <authorList>
            <person name="Braso-Vives M."/>
        </authorList>
    </citation>
    <scope>NUCLEOTIDE SEQUENCE</scope>
</reference>
<feature type="compositionally biased region" description="Basic residues" evidence="1">
    <location>
        <begin position="177"/>
        <end position="191"/>
    </location>
</feature>
<keyword evidence="4" id="KW-1185">Reference proteome</keyword>
<evidence type="ECO:0000313" key="4">
    <source>
        <dbReference type="Proteomes" id="UP000838412"/>
    </source>
</evidence>
<gene>
    <name evidence="3" type="primary">Hypp1108</name>
    <name evidence="3" type="ORF">BLAG_LOCUS13053</name>
</gene>
<dbReference type="InterPro" id="IPR038717">
    <property type="entry name" value="Tc1-like_DDE_dom"/>
</dbReference>
<evidence type="ECO:0000259" key="2">
    <source>
        <dbReference type="Pfam" id="PF13358"/>
    </source>
</evidence>
<evidence type="ECO:0000256" key="1">
    <source>
        <dbReference type="SAM" id="MobiDB-lite"/>
    </source>
</evidence>
<dbReference type="Proteomes" id="UP000838412">
    <property type="component" value="Chromosome 2"/>
</dbReference>
<dbReference type="OrthoDB" id="9996331at2759"/>
<dbReference type="InterPro" id="IPR036397">
    <property type="entry name" value="RNaseH_sf"/>
</dbReference>
<proteinExistence type="predicted"/>
<accession>A0A8J9ZGV5</accession>
<name>A0A8J9ZGV5_BRALA</name>
<organism evidence="3 4">
    <name type="scientific">Branchiostoma lanceolatum</name>
    <name type="common">Common lancelet</name>
    <name type="synonym">Amphioxus lanceolatum</name>
    <dbReference type="NCBI Taxonomy" id="7740"/>
    <lineage>
        <taxon>Eukaryota</taxon>
        <taxon>Metazoa</taxon>
        <taxon>Chordata</taxon>
        <taxon>Cephalochordata</taxon>
        <taxon>Leptocardii</taxon>
        <taxon>Amphioxiformes</taxon>
        <taxon>Branchiostomatidae</taxon>
        <taxon>Branchiostoma</taxon>
    </lineage>
</organism>
<dbReference type="Gene3D" id="3.30.420.10">
    <property type="entry name" value="Ribonuclease H-like superfamily/Ribonuclease H"/>
    <property type="match status" value="1"/>
</dbReference>